<evidence type="ECO:0000313" key="11">
    <source>
        <dbReference type="EMBL" id="AUG29327.1"/>
    </source>
</evidence>
<reference evidence="11 12" key="1">
    <citation type="submission" date="2017-12" db="EMBL/GenBank/DDBJ databases">
        <title>Isolation and characterization of estrogens degradatiion strain Microbacterium hominis SJTG1.</title>
        <authorList>
            <person name="Xiong W."/>
            <person name="Yin C."/>
            <person name="Zheng D."/>
            <person name="Liang R."/>
        </authorList>
    </citation>
    <scope>NUCLEOTIDE SEQUENCE [LARGE SCALE GENOMIC DNA]</scope>
    <source>
        <strain evidence="11 12">SJTG1</strain>
    </source>
</reference>
<evidence type="ECO:0000256" key="8">
    <source>
        <dbReference type="ARBA" id="ARBA00023027"/>
    </source>
</evidence>
<comment type="similarity">
    <text evidence="3">Belongs to the Nudix hydrolase family. NudC subfamily.</text>
</comment>
<dbReference type="Pfam" id="PF00293">
    <property type="entry name" value="NUDIX"/>
    <property type="match status" value="1"/>
</dbReference>
<dbReference type="CDD" id="cd03429">
    <property type="entry name" value="NUDIX_NADH_pyrophosphatase_Nudt13"/>
    <property type="match status" value="1"/>
</dbReference>
<keyword evidence="7" id="KW-0460">Magnesium</keyword>
<dbReference type="InterPro" id="IPR049734">
    <property type="entry name" value="NudC-like_C"/>
</dbReference>
<dbReference type="RefSeq" id="WP_101306077.1">
    <property type="nucleotide sequence ID" value="NZ_CP025299.1"/>
</dbReference>
<dbReference type="PANTHER" id="PTHR42904:SF6">
    <property type="entry name" value="NAD-CAPPED RNA HYDROLASE NUDT12"/>
    <property type="match status" value="1"/>
</dbReference>
<dbReference type="GO" id="GO:0046872">
    <property type="term" value="F:metal ion binding"/>
    <property type="evidence" value="ECO:0007669"/>
    <property type="project" value="UniProtKB-KW"/>
</dbReference>
<dbReference type="Gene3D" id="3.90.79.10">
    <property type="entry name" value="Nucleoside Triphosphate Pyrophosphohydrolase"/>
    <property type="match status" value="1"/>
</dbReference>
<evidence type="ECO:0000256" key="4">
    <source>
        <dbReference type="ARBA" id="ARBA00012381"/>
    </source>
</evidence>
<comment type="cofactor">
    <cofactor evidence="1">
        <name>Mg(2+)</name>
        <dbReference type="ChEBI" id="CHEBI:18420"/>
    </cofactor>
</comment>
<keyword evidence="5" id="KW-0479">Metal-binding</keyword>
<dbReference type="PROSITE" id="PS51462">
    <property type="entry name" value="NUDIX"/>
    <property type="match status" value="1"/>
</dbReference>
<evidence type="ECO:0000256" key="2">
    <source>
        <dbReference type="ARBA" id="ARBA00001947"/>
    </source>
</evidence>
<dbReference type="InterPro" id="IPR015376">
    <property type="entry name" value="Znr_NADH_PPase"/>
</dbReference>
<dbReference type="GO" id="GO:0035529">
    <property type="term" value="F:NADH pyrophosphatase activity"/>
    <property type="evidence" value="ECO:0007669"/>
    <property type="project" value="TreeGrafter"/>
</dbReference>
<evidence type="ECO:0000256" key="1">
    <source>
        <dbReference type="ARBA" id="ARBA00001946"/>
    </source>
</evidence>
<dbReference type="EMBL" id="CP025299">
    <property type="protein sequence ID" value="AUG29327.1"/>
    <property type="molecule type" value="Genomic_DNA"/>
</dbReference>
<keyword evidence="8" id="KW-0520">NAD</keyword>
<dbReference type="AlphaFoldDB" id="A0A2K9DIL3"/>
<evidence type="ECO:0000256" key="3">
    <source>
        <dbReference type="ARBA" id="ARBA00009595"/>
    </source>
</evidence>
<dbReference type="GO" id="GO:0019677">
    <property type="term" value="P:NAD+ catabolic process"/>
    <property type="evidence" value="ECO:0007669"/>
    <property type="project" value="TreeGrafter"/>
</dbReference>
<evidence type="ECO:0000256" key="7">
    <source>
        <dbReference type="ARBA" id="ARBA00022842"/>
    </source>
</evidence>
<dbReference type="EC" id="3.6.1.22" evidence="4"/>
<dbReference type="GO" id="GO:0005829">
    <property type="term" value="C:cytosol"/>
    <property type="evidence" value="ECO:0007669"/>
    <property type="project" value="TreeGrafter"/>
</dbReference>
<dbReference type="InterPro" id="IPR015797">
    <property type="entry name" value="NUDIX_hydrolase-like_dom_sf"/>
</dbReference>
<name>A0A2K9DIL3_9MICO</name>
<comment type="catalytic activity">
    <reaction evidence="9">
        <text>a 5'-end NAD(+)-phospho-ribonucleoside in mRNA + H2O = a 5'-end phospho-adenosine-phospho-ribonucleoside in mRNA + beta-nicotinamide D-ribonucleotide + 2 H(+)</text>
        <dbReference type="Rhea" id="RHEA:60876"/>
        <dbReference type="Rhea" id="RHEA-COMP:15698"/>
        <dbReference type="Rhea" id="RHEA-COMP:15719"/>
        <dbReference type="ChEBI" id="CHEBI:14649"/>
        <dbReference type="ChEBI" id="CHEBI:15377"/>
        <dbReference type="ChEBI" id="CHEBI:15378"/>
        <dbReference type="ChEBI" id="CHEBI:144029"/>
        <dbReference type="ChEBI" id="CHEBI:144051"/>
    </reaction>
    <physiologicalReaction direction="left-to-right" evidence="9">
        <dbReference type="Rhea" id="RHEA:60877"/>
    </physiologicalReaction>
</comment>
<organism evidence="11 12">
    <name type="scientific">Microbacterium hominis</name>
    <dbReference type="NCBI Taxonomy" id="162426"/>
    <lineage>
        <taxon>Bacteria</taxon>
        <taxon>Bacillati</taxon>
        <taxon>Actinomycetota</taxon>
        <taxon>Actinomycetes</taxon>
        <taxon>Micrococcales</taxon>
        <taxon>Microbacteriaceae</taxon>
        <taxon>Microbacterium</taxon>
    </lineage>
</organism>
<evidence type="ECO:0000256" key="9">
    <source>
        <dbReference type="ARBA" id="ARBA00023679"/>
    </source>
</evidence>
<dbReference type="PANTHER" id="PTHR42904">
    <property type="entry name" value="NUDIX HYDROLASE, NUDC SUBFAMILY"/>
    <property type="match status" value="1"/>
</dbReference>
<keyword evidence="6" id="KW-0378">Hydrolase</keyword>
<evidence type="ECO:0000256" key="6">
    <source>
        <dbReference type="ARBA" id="ARBA00022801"/>
    </source>
</evidence>
<dbReference type="SUPFAM" id="SSF55811">
    <property type="entry name" value="Nudix"/>
    <property type="match status" value="1"/>
</dbReference>
<protein>
    <recommendedName>
        <fullName evidence="4">NAD(+) diphosphatase</fullName>
        <ecNumber evidence="4">3.6.1.22</ecNumber>
    </recommendedName>
</protein>
<dbReference type="Gene3D" id="3.90.79.20">
    <property type="match status" value="1"/>
</dbReference>
<dbReference type="InterPro" id="IPR020084">
    <property type="entry name" value="NUDIX_hydrolase_CS"/>
</dbReference>
<dbReference type="InterPro" id="IPR050241">
    <property type="entry name" value="NAD-cap_RNA_hydrolase_NudC"/>
</dbReference>
<proteinExistence type="inferred from homology"/>
<accession>A0A2K9DIL3</accession>
<dbReference type="NCBIfam" id="NF001299">
    <property type="entry name" value="PRK00241.1"/>
    <property type="match status" value="1"/>
</dbReference>
<dbReference type="Proteomes" id="UP000233276">
    <property type="component" value="Chromosome"/>
</dbReference>
<feature type="domain" description="Nudix hydrolase" evidence="10">
    <location>
        <begin position="176"/>
        <end position="302"/>
    </location>
</feature>
<evidence type="ECO:0000313" key="12">
    <source>
        <dbReference type="Proteomes" id="UP000233276"/>
    </source>
</evidence>
<dbReference type="Pfam" id="PF09297">
    <property type="entry name" value="Zn_ribbon_NUD"/>
    <property type="match status" value="1"/>
</dbReference>
<dbReference type="KEGG" id="mhos:CXR34_07555"/>
<dbReference type="InterPro" id="IPR000086">
    <property type="entry name" value="NUDIX_hydrolase_dom"/>
</dbReference>
<gene>
    <name evidence="11" type="ORF">CXR34_07555</name>
</gene>
<comment type="cofactor">
    <cofactor evidence="2">
        <name>Zn(2+)</name>
        <dbReference type="ChEBI" id="CHEBI:29105"/>
    </cofactor>
</comment>
<dbReference type="GO" id="GO:0006742">
    <property type="term" value="P:NADP+ catabolic process"/>
    <property type="evidence" value="ECO:0007669"/>
    <property type="project" value="TreeGrafter"/>
</dbReference>
<evidence type="ECO:0000259" key="10">
    <source>
        <dbReference type="PROSITE" id="PS51462"/>
    </source>
</evidence>
<dbReference type="PROSITE" id="PS00893">
    <property type="entry name" value="NUDIX_BOX"/>
    <property type="match status" value="1"/>
</dbReference>
<evidence type="ECO:0000256" key="5">
    <source>
        <dbReference type="ARBA" id="ARBA00022723"/>
    </source>
</evidence>
<sequence>MSPSAEPPVSVRLPALARGGIDRCAEERSDPDLLERLRADPSSRVVAVRGDRAPVDAAGALQLVPVDAIRADVQWAFLGRGAAGAAVLLAAAGADEADPVREDRAADAAAPLVWASLRAIGGELSAVDAGLLVEAVALARWLVDAPFCSHCGARTVQRAAGWARHCPVCGREHFPRTDPAVIVGVVAPEGESLLLGRNALWGDRNLYSTFAGFVEAGESLESAIVREVHEEAGVAVEALHYRGSQAWPYPRSLMLGFHAVAVDPAAARPDGEEIVDVRWFDRDEIRAALRGEGDVLLPGTASIAHRLIADWAGETA</sequence>